<dbReference type="SMART" id="SM00864">
    <property type="entry name" value="Tubulin"/>
    <property type="match status" value="1"/>
</dbReference>
<dbReference type="InterPro" id="IPR036525">
    <property type="entry name" value="Tubulin/FtsZ_GTPase_sf"/>
</dbReference>
<keyword evidence="2 4" id="KW-0547">Nucleotide-binding</keyword>
<comment type="similarity">
    <text evidence="1 4">Belongs to the FtsZ family.</text>
</comment>
<comment type="subcellular location">
    <subcellularLocation>
        <location evidence="4">Cytoplasm</location>
    </subcellularLocation>
    <text evidence="4">Assembles at midcell at the inner surface of the cytoplasmic membrane.</text>
</comment>
<protein>
    <recommendedName>
        <fullName evidence="4 5">Cell division protein FtsZ</fullName>
    </recommendedName>
</protein>
<dbReference type="GO" id="GO:0003924">
    <property type="term" value="F:GTPase activity"/>
    <property type="evidence" value="ECO:0007669"/>
    <property type="project" value="UniProtKB-UniRule"/>
</dbReference>
<dbReference type="SMART" id="SM00865">
    <property type="entry name" value="Tubulin_C"/>
    <property type="match status" value="1"/>
</dbReference>
<dbReference type="SUPFAM" id="SSF55307">
    <property type="entry name" value="Tubulin C-terminal domain-like"/>
    <property type="match status" value="1"/>
</dbReference>
<dbReference type="GO" id="GO:0005525">
    <property type="term" value="F:GTP binding"/>
    <property type="evidence" value="ECO:0007669"/>
    <property type="project" value="UniProtKB-UniRule"/>
</dbReference>
<evidence type="ECO:0000256" key="1">
    <source>
        <dbReference type="ARBA" id="ARBA00009690"/>
    </source>
</evidence>
<dbReference type="Proteomes" id="UP000033965">
    <property type="component" value="Unassembled WGS sequence"/>
</dbReference>
<keyword evidence="4" id="KW-0963">Cytoplasm</keyword>
<dbReference type="InterPro" id="IPR024757">
    <property type="entry name" value="FtsZ_C"/>
</dbReference>
<dbReference type="Pfam" id="PF12327">
    <property type="entry name" value="FtsZ_C"/>
    <property type="match status" value="1"/>
</dbReference>
<dbReference type="PATRIC" id="fig|1618669.3.peg.462"/>
<dbReference type="CDD" id="cd02201">
    <property type="entry name" value="FtsZ_type1"/>
    <property type="match status" value="1"/>
</dbReference>
<dbReference type="AlphaFoldDB" id="A0A0G1VPL1"/>
<reference evidence="8 9" key="1">
    <citation type="journal article" date="2015" name="Nature">
        <title>rRNA introns, odd ribosomes, and small enigmatic genomes across a large radiation of phyla.</title>
        <authorList>
            <person name="Brown C.T."/>
            <person name="Hug L.A."/>
            <person name="Thomas B.C."/>
            <person name="Sharon I."/>
            <person name="Castelle C.J."/>
            <person name="Singh A."/>
            <person name="Wilkins M.J."/>
            <person name="Williams K.H."/>
            <person name="Banfield J.F."/>
        </authorList>
    </citation>
    <scope>NUCLEOTIDE SEQUENCE [LARGE SCALE GENOMIC DNA]</scope>
</reference>
<evidence type="ECO:0000313" key="8">
    <source>
        <dbReference type="EMBL" id="KKW08225.1"/>
    </source>
</evidence>
<dbReference type="GO" id="GO:0051258">
    <property type="term" value="P:protein polymerization"/>
    <property type="evidence" value="ECO:0007669"/>
    <property type="project" value="UniProtKB-UniRule"/>
</dbReference>
<dbReference type="PROSITE" id="PS00227">
    <property type="entry name" value="TUBULIN"/>
    <property type="match status" value="1"/>
</dbReference>
<dbReference type="SUPFAM" id="SSF52490">
    <property type="entry name" value="Tubulin nucleotide-binding domain-like"/>
    <property type="match status" value="1"/>
</dbReference>
<comment type="function">
    <text evidence="4">Essential cell division protein that forms a contractile ring structure (Z ring) at the future cell division site. The regulation of the ring assembly controls the timing and the location of cell division. One of the functions of the FtsZ ring is to recruit other cell division proteins to the septum to produce a new cell wall between the dividing cells. Binds GTP and shows GTPase activity.</text>
</comment>
<dbReference type="PANTHER" id="PTHR30314">
    <property type="entry name" value="CELL DIVISION PROTEIN FTSZ-RELATED"/>
    <property type="match status" value="1"/>
</dbReference>
<dbReference type="GO" id="GO:0043093">
    <property type="term" value="P:FtsZ-dependent cytokinesis"/>
    <property type="evidence" value="ECO:0007669"/>
    <property type="project" value="UniProtKB-UniRule"/>
</dbReference>
<dbReference type="HAMAP" id="MF_00909">
    <property type="entry name" value="FtsZ"/>
    <property type="match status" value="1"/>
</dbReference>
<dbReference type="PRINTS" id="PR00423">
    <property type="entry name" value="CELLDVISFTSZ"/>
</dbReference>
<dbReference type="InterPro" id="IPR018316">
    <property type="entry name" value="Tubulin/FtsZ_2-layer-sand-dom"/>
</dbReference>
<dbReference type="FunFam" id="3.40.50.1440:FF:000001">
    <property type="entry name" value="Cell division protein FtsZ"/>
    <property type="match status" value="1"/>
</dbReference>
<dbReference type="GO" id="GO:0000917">
    <property type="term" value="P:division septum assembly"/>
    <property type="evidence" value="ECO:0007669"/>
    <property type="project" value="UniProtKB-KW"/>
</dbReference>
<comment type="subunit">
    <text evidence="4">Homodimer. Polymerizes to form a dynamic ring structure in a strictly GTP-dependent manner. Interacts directly with several other division proteins.</text>
</comment>
<dbReference type="GO" id="GO:0005737">
    <property type="term" value="C:cytoplasm"/>
    <property type="evidence" value="ECO:0007669"/>
    <property type="project" value="UniProtKB-SubCell"/>
</dbReference>
<dbReference type="EMBL" id="LCPZ01000014">
    <property type="protein sequence ID" value="KKW08225.1"/>
    <property type="molecule type" value="Genomic_DNA"/>
</dbReference>
<evidence type="ECO:0000313" key="9">
    <source>
        <dbReference type="Proteomes" id="UP000033965"/>
    </source>
</evidence>
<dbReference type="InterPro" id="IPR017975">
    <property type="entry name" value="Tubulin_CS"/>
</dbReference>
<dbReference type="Gene3D" id="3.40.50.1440">
    <property type="entry name" value="Tubulin/FtsZ, GTPase domain"/>
    <property type="match status" value="1"/>
</dbReference>
<sequence>MRIVPKIKIIGVGGAGGNALTRMARFSRGAGPRFAGRISGVDLIAINTDVQDLKKTVANTKLRIGQEITRGLGTGMNPEIGRKAAEEQRGEIEAILEDSEMIFIAAGFGGGTGSGASPVVAEIAQSLGILTIAVITKPFAFEGASRKAIAQQGIKNLQDRVDSLLLISNDRLISLVEKNTPLTKAFFLADEILHQAVTSITDLILRPSLVTISFADVRTILKKAGKAFFGQGWGRGQNRSQEASFKALNSPLLETSPEQATRILFNISARNLKLTEIDVVANTLTRNILPETKVIFGAREDERLKAEEMKVTLIATGFPRQ</sequence>
<dbReference type="GO" id="GO:0005874">
    <property type="term" value="C:microtubule"/>
    <property type="evidence" value="ECO:0007669"/>
    <property type="project" value="InterPro"/>
</dbReference>
<dbReference type="InterPro" id="IPR045061">
    <property type="entry name" value="FtsZ/CetZ"/>
</dbReference>
<feature type="domain" description="Tubulin/FtsZ 2-layer sandwich" evidence="7">
    <location>
        <begin position="210"/>
        <end position="321"/>
    </location>
</feature>
<dbReference type="InterPro" id="IPR003008">
    <property type="entry name" value="Tubulin_FtsZ_GTPase"/>
</dbReference>
<feature type="binding site" evidence="4">
    <location>
        <position position="146"/>
    </location>
    <ligand>
        <name>GTP</name>
        <dbReference type="ChEBI" id="CHEBI:37565"/>
    </ligand>
</feature>
<keyword evidence="3 4" id="KW-0342">GTP-binding</keyword>
<feature type="binding site" evidence="4">
    <location>
        <begin position="111"/>
        <end position="113"/>
    </location>
    <ligand>
        <name>GTP</name>
        <dbReference type="ChEBI" id="CHEBI:37565"/>
    </ligand>
</feature>
<keyword evidence="4 8" id="KW-0132">Cell division</keyword>
<dbReference type="InterPro" id="IPR000158">
    <property type="entry name" value="Cell_div_FtsZ"/>
</dbReference>
<dbReference type="GO" id="GO:0032153">
    <property type="term" value="C:cell division site"/>
    <property type="evidence" value="ECO:0007669"/>
    <property type="project" value="UniProtKB-UniRule"/>
</dbReference>
<keyword evidence="4" id="KW-0131">Cell cycle</keyword>
<evidence type="ECO:0000259" key="7">
    <source>
        <dbReference type="SMART" id="SM00865"/>
    </source>
</evidence>
<evidence type="ECO:0000256" key="2">
    <source>
        <dbReference type="ARBA" id="ARBA00022741"/>
    </source>
</evidence>
<keyword evidence="4" id="KW-0717">Septation</keyword>
<name>A0A0G1VPL1_9BACT</name>
<feature type="domain" description="Tubulin/FtsZ GTPase" evidence="6">
    <location>
        <begin position="6"/>
        <end position="208"/>
    </location>
</feature>
<evidence type="ECO:0000259" key="6">
    <source>
        <dbReference type="SMART" id="SM00864"/>
    </source>
</evidence>
<feature type="binding site" evidence="4">
    <location>
        <position position="142"/>
    </location>
    <ligand>
        <name>GTP</name>
        <dbReference type="ChEBI" id="CHEBI:37565"/>
    </ligand>
</feature>
<comment type="caution">
    <text evidence="8">The sequence shown here is derived from an EMBL/GenBank/DDBJ whole genome shotgun (WGS) entry which is preliminary data.</text>
</comment>
<evidence type="ECO:0000256" key="5">
    <source>
        <dbReference type="NCBIfam" id="TIGR00065"/>
    </source>
</evidence>
<dbReference type="Pfam" id="PF00091">
    <property type="entry name" value="Tubulin"/>
    <property type="match status" value="1"/>
</dbReference>
<proteinExistence type="inferred from homology"/>
<dbReference type="NCBIfam" id="TIGR00065">
    <property type="entry name" value="ftsZ"/>
    <property type="match status" value="1"/>
</dbReference>
<organism evidence="8 9">
    <name type="scientific">Candidatus Kaiserbacteria bacterium GW2011_GWA2_49_19</name>
    <dbReference type="NCBI Taxonomy" id="1618669"/>
    <lineage>
        <taxon>Bacteria</taxon>
        <taxon>Candidatus Kaiseribacteriota</taxon>
    </lineage>
</organism>
<dbReference type="GO" id="GO:0007017">
    <property type="term" value="P:microtubule-based process"/>
    <property type="evidence" value="ECO:0007669"/>
    <property type="project" value="InterPro"/>
</dbReference>
<feature type="binding site" evidence="4">
    <location>
        <position position="190"/>
    </location>
    <ligand>
        <name>GTP</name>
        <dbReference type="ChEBI" id="CHEBI:37565"/>
    </ligand>
</feature>
<dbReference type="PANTHER" id="PTHR30314:SF3">
    <property type="entry name" value="MITOCHONDRIAL DIVISION PROTEIN FSZA"/>
    <property type="match status" value="1"/>
</dbReference>
<gene>
    <name evidence="4" type="primary">ftsZ</name>
    <name evidence="8" type="ORF">UY44_C0014G0012</name>
</gene>
<accession>A0A0G1VPL1</accession>
<evidence type="ECO:0000256" key="4">
    <source>
        <dbReference type="HAMAP-Rule" id="MF_00909"/>
    </source>
</evidence>
<dbReference type="InterPro" id="IPR008280">
    <property type="entry name" value="Tub_FtsZ_C"/>
</dbReference>
<evidence type="ECO:0000256" key="3">
    <source>
        <dbReference type="ARBA" id="ARBA00023134"/>
    </source>
</evidence>
<feature type="binding site" evidence="4">
    <location>
        <begin position="14"/>
        <end position="18"/>
    </location>
    <ligand>
        <name>GTP</name>
        <dbReference type="ChEBI" id="CHEBI:37565"/>
    </ligand>
</feature>